<dbReference type="EnsemblPlants" id="Pp3c15_11330V3.2">
    <property type="protein sequence ID" value="PAC:32927342.CDS.1"/>
    <property type="gene ID" value="Pp3c15_11330"/>
</dbReference>
<evidence type="ECO:0000313" key="2">
    <source>
        <dbReference type="EMBL" id="PNR39339.1"/>
    </source>
</evidence>
<dbReference type="Proteomes" id="UP000006727">
    <property type="component" value="Chromosome 15"/>
</dbReference>
<sequence length="68" mass="7401">MALPRCPNLVQLQCQPLEPAELSTKALPTKLGSTAPTHSMQEHRRADPDLSVVSSPLLQVASTRIQLK</sequence>
<feature type="region of interest" description="Disordered" evidence="1">
    <location>
        <begin position="29"/>
        <end position="51"/>
    </location>
</feature>
<dbReference type="Gramene" id="Pp3c15_11330V3.2">
    <property type="protein sequence ID" value="PAC:32927342.CDS.1"/>
    <property type="gene ID" value="Pp3c15_11330"/>
</dbReference>
<name>A0A2K1JCV0_PHYPA</name>
<dbReference type="EMBL" id="ABEU02000015">
    <property type="protein sequence ID" value="PNR39339.1"/>
    <property type="molecule type" value="Genomic_DNA"/>
</dbReference>
<protein>
    <submittedName>
        <fullName evidence="2 3">Uncharacterized protein</fullName>
    </submittedName>
</protein>
<organism evidence="2">
    <name type="scientific">Physcomitrium patens</name>
    <name type="common">Spreading-leaved earth moss</name>
    <name type="synonym">Physcomitrella patens</name>
    <dbReference type="NCBI Taxonomy" id="3218"/>
    <lineage>
        <taxon>Eukaryota</taxon>
        <taxon>Viridiplantae</taxon>
        <taxon>Streptophyta</taxon>
        <taxon>Embryophyta</taxon>
        <taxon>Bryophyta</taxon>
        <taxon>Bryophytina</taxon>
        <taxon>Bryopsida</taxon>
        <taxon>Funariidae</taxon>
        <taxon>Funariales</taxon>
        <taxon>Funariaceae</taxon>
        <taxon>Physcomitrium</taxon>
    </lineage>
</organism>
<keyword evidence="4" id="KW-1185">Reference proteome</keyword>
<evidence type="ECO:0000313" key="3">
    <source>
        <dbReference type="EnsemblPlants" id="PAC:32927341.CDS.1"/>
    </source>
</evidence>
<accession>A0A2K1JCV0</accession>
<dbReference type="EnsemblPlants" id="Pp3c15_11330V3.1">
    <property type="protein sequence ID" value="PAC:32927341.CDS.1"/>
    <property type="gene ID" value="Pp3c15_11330"/>
</dbReference>
<dbReference type="InParanoid" id="A0A2K1JCV0"/>
<reference evidence="3" key="3">
    <citation type="submission" date="2020-12" db="UniProtKB">
        <authorList>
            <consortium name="EnsemblPlants"/>
        </authorList>
    </citation>
    <scope>IDENTIFICATION</scope>
</reference>
<evidence type="ECO:0000313" key="4">
    <source>
        <dbReference type="Proteomes" id="UP000006727"/>
    </source>
</evidence>
<reference evidence="2 4" key="1">
    <citation type="journal article" date="2008" name="Science">
        <title>The Physcomitrella genome reveals evolutionary insights into the conquest of land by plants.</title>
        <authorList>
            <person name="Rensing S."/>
            <person name="Lang D."/>
            <person name="Zimmer A."/>
            <person name="Terry A."/>
            <person name="Salamov A."/>
            <person name="Shapiro H."/>
            <person name="Nishiyama T."/>
            <person name="Perroud P.-F."/>
            <person name="Lindquist E."/>
            <person name="Kamisugi Y."/>
            <person name="Tanahashi T."/>
            <person name="Sakakibara K."/>
            <person name="Fujita T."/>
            <person name="Oishi K."/>
            <person name="Shin-I T."/>
            <person name="Kuroki Y."/>
            <person name="Toyoda A."/>
            <person name="Suzuki Y."/>
            <person name="Hashimoto A."/>
            <person name="Yamaguchi K."/>
            <person name="Sugano A."/>
            <person name="Kohara Y."/>
            <person name="Fujiyama A."/>
            <person name="Anterola A."/>
            <person name="Aoki S."/>
            <person name="Ashton N."/>
            <person name="Barbazuk W.B."/>
            <person name="Barker E."/>
            <person name="Bennetzen J."/>
            <person name="Bezanilla M."/>
            <person name="Blankenship R."/>
            <person name="Cho S.H."/>
            <person name="Dutcher S."/>
            <person name="Estelle M."/>
            <person name="Fawcett J.A."/>
            <person name="Gundlach H."/>
            <person name="Hanada K."/>
            <person name="Heyl A."/>
            <person name="Hicks K.A."/>
            <person name="Hugh J."/>
            <person name="Lohr M."/>
            <person name="Mayer K."/>
            <person name="Melkozernov A."/>
            <person name="Murata T."/>
            <person name="Nelson D."/>
            <person name="Pils B."/>
            <person name="Prigge M."/>
            <person name="Reiss B."/>
            <person name="Renner T."/>
            <person name="Rombauts S."/>
            <person name="Rushton P."/>
            <person name="Sanderfoot A."/>
            <person name="Schween G."/>
            <person name="Shiu S.-H."/>
            <person name="Stueber K."/>
            <person name="Theodoulou F.L."/>
            <person name="Tu H."/>
            <person name="Van de Peer Y."/>
            <person name="Verrier P.J."/>
            <person name="Waters E."/>
            <person name="Wood A."/>
            <person name="Yang L."/>
            <person name="Cove D."/>
            <person name="Cuming A."/>
            <person name="Hasebe M."/>
            <person name="Lucas S."/>
            <person name="Mishler D.B."/>
            <person name="Reski R."/>
            <person name="Grigoriev I."/>
            <person name="Quatrano R.S."/>
            <person name="Boore J.L."/>
        </authorList>
    </citation>
    <scope>NUCLEOTIDE SEQUENCE [LARGE SCALE GENOMIC DNA]</scope>
    <source>
        <strain evidence="3 4">cv. Gransden 2004</strain>
    </source>
</reference>
<dbReference type="AlphaFoldDB" id="A0A2K1JCV0"/>
<proteinExistence type="predicted"/>
<dbReference type="Gramene" id="Pp3c15_11330V3.1">
    <property type="protein sequence ID" value="PAC:32927341.CDS.1"/>
    <property type="gene ID" value="Pp3c15_11330"/>
</dbReference>
<reference evidence="2 4" key="2">
    <citation type="journal article" date="2018" name="Plant J.">
        <title>The Physcomitrella patens chromosome-scale assembly reveals moss genome structure and evolution.</title>
        <authorList>
            <person name="Lang D."/>
            <person name="Ullrich K.K."/>
            <person name="Murat F."/>
            <person name="Fuchs J."/>
            <person name="Jenkins J."/>
            <person name="Haas F.B."/>
            <person name="Piednoel M."/>
            <person name="Gundlach H."/>
            <person name="Van Bel M."/>
            <person name="Meyberg R."/>
            <person name="Vives C."/>
            <person name="Morata J."/>
            <person name="Symeonidi A."/>
            <person name="Hiss M."/>
            <person name="Muchero W."/>
            <person name="Kamisugi Y."/>
            <person name="Saleh O."/>
            <person name="Blanc G."/>
            <person name="Decker E.L."/>
            <person name="van Gessel N."/>
            <person name="Grimwood J."/>
            <person name="Hayes R.D."/>
            <person name="Graham S.W."/>
            <person name="Gunter L.E."/>
            <person name="McDaniel S.F."/>
            <person name="Hoernstein S.N.W."/>
            <person name="Larsson A."/>
            <person name="Li F.W."/>
            <person name="Perroud P.F."/>
            <person name="Phillips J."/>
            <person name="Ranjan P."/>
            <person name="Rokshar D.S."/>
            <person name="Rothfels C.J."/>
            <person name="Schneider L."/>
            <person name="Shu S."/>
            <person name="Stevenson D.W."/>
            <person name="Thummler F."/>
            <person name="Tillich M."/>
            <person name="Villarreal Aguilar J.C."/>
            <person name="Widiez T."/>
            <person name="Wong G.K."/>
            <person name="Wymore A."/>
            <person name="Zhang Y."/>
            <person name="Zimmer A.D."/>
            <person name="Quatrano R.S."/>
            <person name="Mayer K.F.X."/>
            <person name="Goodstein D."/>
            <person name="Casacuberta J.M."/>
            <person name="Vandepoele K."/>
            <person name="Reski R."/>
            <person name="Cuming A.C."/>
            <person name="Tuskan G.A."/>
            <person name="Maumus F."/>
            <person name="Salse J."/>
            <person name="Schmutz J."/>
            <person name="Rensing S.A."/>
        </authorList>
    </citation>
    <scope>NUCLEOTIDE SEQUENCE [LARGE SCALE GENOMIC DNA]</scope>
    <source>
        <strain evidence="3 4">cv. Gransden 2004</strain>
    </source>
</reference>
<evidence type="ECO:0000256" key="1">
    <source>
        <dbReference type="SAM" id="MobiDB-lite"/>
    </source>
</evidence>
<gene>
    <name evidence="2" type="ORF">PHYPA_019617</name>
</gene>